<dbReference type="AlphaFoldDB" id="A0A0J1IQP1"/>
<organism evidence="2 3">
    <name type="scientific">Niallia circulans</name>
    <name type="common">Bacillus circulans</name>
    <dbReference type="NCBI Taxonomy" id="1397"/>
    <lineage>
        <taxon>Bacteria</taxon>
        <taxon>Bacillati</taxon>
        <taxon>Bacillota</taxon>
        <taxon>Bacilli</taxon>
        <taxon>Bacillales</taxon>
        <taxon>Bacillaceae</taxon>
        <taxon>Niallia</taxon>
    </lineage>
</organism>
<feature type="transmembrane region" description="Helical" evidence="1">
    <location>
        <begin position="63"/>
        <end position="82"/>
    </location>
</feature>
<dbReference type="OrthoDB" id="9815855at2"/>
<reference evidence="2 3" key="1">
    <citation type="submission" date="2015-05" db="EMBL/GenBank/DDBJ databases">
        <title>Whole genome sequence and identification of bacterial endophytes from Costus igneus.</title>
        <authorList>
            <person name="Lee Y.P."/>
            <person name="Gan H.M."/>
            <person name="Eng W."/>
            <person name="Wheatley M.S."/>
            <person name="Caraballo A."/>
            <person name="Polter S."/>
            <person name="Savka M.A."/>
            <person name="Hudson A.O."/>
        </authorList>
    </citation>
    <scope>NUCLEOTIDE SEQUENCE [LARGE SCALE GENOMIC DNA]</scope>
    <source>
        <strain evidence="2 3">RIT379</strain>
    </source>
</reference>
<comment type="caution">
    <text evidence="2">The sequence shown here is derived from an EMBL/GenBank/DDBJ whole genome shotgun (WGS) entry which is preliminary data.</text>
</comment>
<keyword evidence="3" id="KW-1185">Reference proteome</keyword>
<dbReference type="PANTHER" id="PTHR43471">
    <property type="entry name" value="ABC TRANSPORTER PERMEASE"/>
    <property type="match status" value="1"/>
</dbReference>
<feature type="transmembrane region" description="Helical" evidence="1">
    <location>
        <begin position="21"/>
        <end position="43"/>
    </location>
</feature>
<keyword evidence="1" id="KW-1133">Transmembrane helix</keyword>
<feature type="transmembrane region" description="Helical" evidence="1">
    <location>
        <begin position="117"/>
        <end position="136"/>
    </location>
</feature>
<protein>
    <submittedName>
        <fullName evidence="2">ABC-type transport system involved in multi-copper enzyme maturation, permease component</fullName>
    </submittedName>
</protein>
<evidence type="ECO:0000256" key="1">
    <source>
        <dbReference type="SAM" id="Phobius"/>
    </source>
</evidence>
<dbReference type="Proteomes" id="UP000036045">
    <property type="component" value="Unassembled WGS sequence"/>
</dbReference>
<keyword evidence="1" id="KW-0812">Transmembrane</keyword>
<feature type="transmembrane region" description="Helical" evidence="1">
    <location>
        <begin position="182"/>
        <end position="204"/>
    </location>
</feature>
<dbReference type="PATRIC" id="fig|1397.4.peg.117"/>
<evidence type="ECO:0000313" key="3">
    <source>
        <dbReference type="Proteomes" id="UP000036045"/>
    </source>
</evidence>
<dbReference type="EMBL" id="LDPH01000001">
    <property type="protein sequence ID" value="KLV28274.1"/>
    <property type="molecule type" value="Genomic_DNA"/>
</dbReference>
<keyword evidence="1" id="KW-0472">Membrane</keyword>
<name>A0A0J1IQP1_NIACI</name>
<feature type="transmembrane region" description="Helical" evidence="1">
    <location>
        <begin position="148"/>
        <end position="170"/>
    </location>
</feature>
<proteinExistence type="predicted"/>
<sequence length="281" mass="31038">MKAYFMNPVLNKELKLRFRSGKTFVGILFYLLALTLLMVALMYVLRTSSPNGFFKPQESRLMFMFLAFVQLGLVLFITPGLTGGVISSERERQTLSILLTTTQSSFTIILGKLLSSISYLVLLILASLPIYSFVFLYGGISPTQLTQVFFFSLFTMLVIGSFGVLFSTLIRKTIVSMVTTYSVALFIVAGTAVISLILFQIANIHASATPAKVPSVYFSAMFNPGIVLADIFEPTVSEQIIELTGIKFPIWAAHLITYCIVIALSLTISVRNLRANMKKGS</sequence>
<gene>
    <name evidence="2" type="ORF">ABW02_00560</name>
</gene>
<dbReference type="PANTHER" id="PTHR43471:SF12">
    <property type="entry name" value="HYPOTHETICAL MEMBRANE PROTEIN, CONSERVED"/>
    <property type="match status" value="1"/>
</dbReference>
<feature type="transmembrane region" description="Helical" evidence="1">
    <location>
        <begin position="248"/>
        <end position="270"/>
    </location>
</feature>
<accession>A0A0J1IQP1</accession>
<evidence type="ECO:0000313" key="2">
    <source>
        <dbReference type="EMBL" id="KLV28274.1"/>
    </source>
</evidence>
<dbReference type="RefSeq" id="WP_047939974.1">
    <property type="nucleotide sequence ID" value="NZ_JBANBP010000048.1"/>
</dbReference>